<feature type="transmembrane region" description="Helical" evidence="1">
    <location>
        <begin position="32"/>
        <end position="50"/>
    </location>
</feature>
<feature type="transmembrane region" description="Helical" evidence="1">
    <location>
        <begin position="159"/>
        <end position="183"/>
    </location>
</feature>
<feature type="transmembrane region" description="Helical" evidence="1">
    <location>
        <begin position="126"/>
        <end position="147"/>
    </location>
</feature>
<dbReference type="Proteomes" id="UP000015462">
    <property type="component" value="Unassembled WGS sequence"/>
</dbReference>
<feature type="transmembrane region" description="Helical" evidence="1">
    <location>
        <begin position="231"/>
        <end position="249"/>
    </location>
</feature>
<protein>
    <recommendedName>
        <fullName evidence="4">Citrate transporter</fullName>
    </recommendedName>
</protein>
<feature type="transmembrane region" description="Helical" evidence="1">
    <location>
        <begin position="368"/>
        <end position="390"/>
    </location>
</feature>
<feature type="transmembrane region" description="Helical" evidence="1">
    <location>
        <begin position="298"/>
        <end position="324"/>
    </location>
</feature>
<keyword evidence="1" id="KW-0472">Membrane</keyword>
<feature type="transmembrane region" description="Helical" evidence="1">
    <location>
        <begin position="189"/>
        <end position="211"/>
    </location>
</feature>
<evidence type="ECO:0000313" key="2">
    <source>
        <dbReference type="EMBL" id="EPD14305.1"/>
    </source>
</evidence>
<feature type="transmembrane region" description="Helical" evidence="1">
    <location>
        <begin position="88"/>
        <end position="106"/>
    </location>
</feature>
<evidence type="ECO:0000256" key="1">
    <source>
        <dbReference type="SAM" id="Phobius"/>
    </source>
</evidence>
<dbReference type="EMBL" id="ASHL01000001">
    <property type="protein sequence ID" value="EPD14305.1"/>
    <property type="molecule type" value="Genomic_DNA"/>
</dbReference>
<gene>
    <name evidence="2" type="ORF">L196_02370</name>
</gene>
<sequence>MSYLIKAAGPLLILSFVLTVFNAWVPNNIEGLQGVFTWLAGIILFFDLAVKQKKIILTIATFAIMSWLVAWQTGEIAHIDKAFSANQLMIVMLIGVQFLQLVALPVDKKAKALPTGVKAFVRTYLGVHFFGSVINLSAVLLVADRMVKEAQLSMNQQKLLTRAFTSGAHWSPFFAAFAAALVFTPEASLPIVMVVGFGLAVLAFLITFFEAKANKQEGIEEFIGYPVRFEALWLPVGLVILVALAHYAFPAVSVLILIAMCSLLLSLVVLLLRQGLSKGGMGFIHYGVNRLPQMKNELLLFLIAGVFGSGLAAALDGLSIAIPFQHFDGFVASVILLWMFVLAILGVHPVISIAVIGHWIISIEPNQTLLAITFLMAWAIGVSASPISGINLALHGRYGASGQQIFKWNIAYASKLYLFDCVILMAAGYLLGV</sequence>
<evidence type="ECO:0008006" key="4">
    <source>
        <dbReference type="Google" id="ProtNLM"/>
    </source>
</evidence>
<evidence type="ECO:0000313" key="3">
    <source>
        <dbReference type="Proteomes" id="UP000015462"/>
    </source>
</evidence>
<feature type="transmembrane region" description="Helical" evidence="1">
    <location>
        <begin position="330"/>
        <end position="356"/>
    </location>
</feature>
<keyword evidence="1" id="KW-0812">Transmembrane</keyword>
<feature type="transmembrane region" description="Helical" evidence="1">
    <location>
        <begin position="410"/>
        <end position="431"/>
    </location>
</feature>
<dbReference type="RefSeq" id="WP_015005327.1">
    <property type="nucleotide sequence ID" value="NZ_JBLWZB010000002.1"/>
</dbReference>
<organism evidence="2 3">
    <name type="scientific">Cycloclasticus pugetii</name>
    <dbReference type="NCBI Taxonomy" id="34068"/>
    <lineage>
        <taxon>Bacteria</taxon>
        <taxon>Pseudomonadati</taxon>
        <taxon>Pseudomonadota</taxon>
        <taxon>Gammaproteobacteria</taxon>
        <taxon>Thiotrichales</taxon>
        <taxon>Piscirickettsiaceae</taxon>
        <taxon>Cycloclasticus</taxon>
    </lineage>
</organism>
<name>A0AB33Z4Z7_9GAMM</name>
<dbReference type="AlphaFoldDB" id="A0AB33Z4Z7"/>
<proteinExistence type="predicted"/>
<feature type="transmembrane region" description="Helical" evidence="1">
    <location>
        <begin position="255"/>
        <end position="272"/>
    </location>
</feature>
<keyword evidence="3" id="KW-1185">Reference proteome</keyword>
<comment type="caution">
    <text evidence="2">The sequence shown here is derived from an EMBL/GenBank/DDBJ whole genome shotgun (WGS) entry which is preliminary data.</text>
</comment>
<keyword evidence="1" id="KW-1133">Transmembrane helix</keyword>
<reference evidence="2 3" key="1">
    <citation type="journal article" date="2013" name="Genome Announc.">
        <title>Genome Sequence of the Pyrene- and Fluoranthene-Degrading Bacterium Cycloclasticus sp. Strain PY97M.</title>
        <authorList>
            <person name="Cui Z."/>
            <person name="Xu G."/>
            <person name="Li Q."/>
            <person name="Gao W."/>
            <person name="Zheng L."/>
        </authorList>
    </citation>
    <scope>NUCLEOTIDE SEQUENCE [LARGE SCALE GENOMIC DNA]</scope>
    <source>
        <strain evidence="2 3">PY97M</strain>
    </source>
</reference>
<accession>A0AB33Z4Z7</accession>